<sequence length="320" mass="36047">MTRRSSGKWIIDFGNDLTEDNAAQYETPFTFVSKIVKTKRIGNHEASADRYWWLHQRPRPDMRTALAGLPRYIATPRVAKYRNFVWQHPTVLTDSAGVAITRADDTTFGILHSRFHELWSLRMCTWLGVGNDPRYTPTTCFETFPFPAGLTPADTAHQRTETLSDGAVIPADLYKQNSLQHLAEQAHTATQNIAPKPANLRNHAVAIAQAAKRLNDLRENWLNPPEWTHKVPEVIPLGLDKSPYPERIEPKPGIGAQGLKALKKRTLTNLYNAKPAWLSLAHQELDLAVAAAYGWTDYTQALPDDEILKRLLALNLDCVV</sequence>
<proteinExistence type="predicted"/>
<evidence type="ECO:0000259" key="1">
    <source>
        <dbReference type="Pfam" id="PF20466"/>
    </source>
</evidence>
<dbReference type="EMBL" id="MLJW01004054">
    <property type="protein sequence ID" value="OIQ70739.1"/>
    <property type="molecule type" value="Genomic_DNA"/>
</dbReference>
<comment type="caution">
    <text evidence="2">The sequence shown here is derived from an EMBL/GenBank/DDBJ whole genome shotgun (WGS) entry which is preliminary data.</text>
</comment>
<gene>
    <name evidence="2" type="ORF">GALL_476470</name>
</gene>
<dbReference type="Pfam" id="PF20466">
    <property type="entry name" value="MmeI_TRD"/>
    <property type="match status" value="1"/>
</dbReference>
<organism evidence="2">
    <name type="scientific">mine drainage metagenome</name>
    <dbReference type="NCBI Taxonomy" id="410659"/>
    <lineage>
        <taxon>unclassified sequences</taxon>
        <taxon>metagenomes</taxon>
        <taxon>ecological metagenomes</taxon>
    </lineage>
</organism>
<dbReference type="AlphaFoldDB" id="A0A1J5PZQ6"/>
<name>A0A1J5PZQ6_9ZZZZ</name>
<protein>
    <recommendedName>
        <fullName evidence="1">MmeI-like target recognition domain-containing protein</fullName>
    </recommendedName>
</protein>
<evidence type="ECO:0000313" key="2">
    <source>
        <dbReference type="EMBL" id="OIQ70739.1"/>
    </source>
</evidence>
<reference evidence="2" key="1">
    <citation type="submission" date="2016-10" db="EMBL/GenBank/DDBJ databases">
        <title>Sequence of Gallionella enrichment culture.</title>
        <authorList>
            <person name="Poehlein A."/>
            <person name="Muehling M."/>
            <person name="Daniel R."/>
        </authorList>
    </citation>
    <scope>NUCLEOTIDE SEQUENCE</scope>
</reference>
<accession>A0A1J5PZQ6</accession>
<feature type="domain" description="MmeI-like target recognition" evidence="1">
    <location>
        <begin position="65"/>
        <end position="148"/>
    </location>
</feature>
<dbReference type="InterPro" id="IPR046820">
    <property type="entry name" value="MmeI_TRD"/>
</dbReference>